<sequence>MRRGQHRLVSPNDSGRRLPRRPTGDTSTMPQYCIPKKGTSRSPAPSRSGSPCRVKEGDNSPAFGAGDGKVGVYRRKPSLSRGVSPSLIGLGNLQSELEAHPTPALTSQIGSSEKRMTEDTGYQSQRPSARRPLRSTDKSTESSSRSLVLDAKHKEAFGRQRDQNKATITRLTHGMESDRAKERPSLQSTSSLSHRSLSYYAQRLHEPARSRSADRLSAGRRDVSRREGDESAGKMEAKPGEGFKGLRSRGLSFSAAVREYDSSGFIMPISCLTCHRPTGLLTPPSARTQHHHHHHTPLTHPPPPHPYTLHRRNRNQHCHQPPSTMKPATPRLITSLPSSASATVELSGLLFSGLQLIGPSSAEASFDRQIPARLRAATLSSSASSSASQSAGVASTVTSSSSASHRRQAVTELAFIHPNSRRGDTGPKPTSGQGSRGEPSFLESSSSVVSCGQKQAHIEAHALTSTPTSMSASLASSSPYVRPPSSRQLVRGMPPPSPKPRRLGHSTTLYRGFSRVTSEPDDAGH</sequence>
<evidence type="ECO:0000313" key="2">
    <source>
        <dbReference type="EMBL" id="VEL10039.1"/>
    </source>
</evidence>
<organism evidence="2 3">
    <name type="scientific">Protopolystoma xenopodis</name>
    <dbReference type="NCBI Taxonomy" id="117903"/>
    <lineage>
        <taxon>Eukaryota</taxon>
        <taxon>Metazoa</taxon>
        <taxon>Spiralia</taxon>
        <taxon>Lophotrochozoa</taxon>
        <taxon>Platyhelminthes</taxon>
        <taxon>Monogenea</taxon>
        <taxon>Polyopisthocotylea</taxon>
        <taxon>Polystomatidea</taxon>
        <taxon>Polystomatidae</taxon>
        <taxon>Protopolystoma</taxon>
    </lineage>
</organism>
<proteinExistence type="predicted"/>
<gene>
    <name evidence="2" type="ORF">PXEA_LOCUS3479</name>
</gene>
<reference evidence="2" key="1">
    <citation type="submission" date="2018-11" db="EMBL/GenBank/DDBJ databases">
        <authorList>
            <consortium name="Pathogen Informatics"/>
        </authorList>
    </citation>
    <scope>NUCLEOTIDE SEQUENCE</scope>
</reference>
<dbReference type="EMBL" id="CAAALY010007883">
    <property type="protein sequence ID" value="VEL10039.1"/>
    <property type="molecule type" value="Genomic_DNA"/>
</dbReference>
<feature type="compositionally biased region" description="Low complexity" evidence="1">
    <location>
        <begin position="462"/>
        <end position="487"/>
    </location>
</feature>
<evidence type="ECO:0000313" key="3">
    <source>
        <dbReference type="Proteomes" id="UP000784294"/>
    </source>
</evidence>
<keyword evidence="3" id="KW-1185">Reference proteome</keyword>
<feature type="compositionally biased region" description="Basic and acidic residues" evidence="1">
    <location>
        <begin position="150"/>
        <end position="164"/>
    </location>
</feature>
<feature type="compositionally biased region" description="Low complexity" evidence="1">
    <location>
        <begin position="185"/>
        <end position="198"/>
    </location>
</feature>
<name>A0A3S4ZRC3_9PLAT</name>
<protein>
    <submittedName>
        <fullName evidence="2">Uncharacterized protein</fullName>
    </submittedName>
</protein>
<accession>A0A3S4ZRC3</accession>
<comment type="caution">
    <text evidence="2">The sequence shown here is derived from an EMBL/GenBank/DDBJ whole genome shotgun (WGS) entry which is preliminary data.</text>
</comment>
<feature type="compositionally biased region" description="Low complexity" evidence="1">
    <location>
        <begin position="40"/>
        <end position="52"/>
    </location>
</feature>
<feature type="compositionally biased region" description="Basic residues" evidence="1">
    <location>
        <begin position="308"/>
        <end position="317"/>
    </location>
</feature>
<feature type="compositionally biased region" description="Basic residues" evidence="1">
    <location>
        <begin position="288"/>
        <end position="297"/>
    </location>
</feature>
<feature type="compositionally biased region" description="Basic and acidic residues" evidence="1">
    <location>
        <begin position="203"/>
        <end position="241"/>
    </location>
</feature>
<feature type="region of interest" description="Disordered" evidence="1">
    <location>
        <begin position="413"/>
        <end position="525"/>
    </location>
</feature>
<feature type="region of interest" description="Disordered" evidence="1">
    <location>
        <begin position="1"/>
        <end position="243"/>
    </location>
</feature>
<dbReference type="Proteomes" id="UP000784294">
    <property type="component" value="Unassembled WGS sequence"/>
</dbReference>
<evidence type="ECO:0000256" key="1">
    <source>
        <dbReference type="SAM" id="MobiDB-lite"/>
    </source>
</evidence>
<feature type="region of interest" description="Disordered" evidence="1">
    <location>
        <begin position="283"/>
        <end position="332"/>
    </location>
</feature>
<feature type="compositionally biased region" description="Basic and acidic residues" evidence="1">
    <location>
        <begin position="173"/>
        <end position="184"/>
    </location>
</feature>
<dbReference type="AlphaFoldDB" id="A0A3S4ZRC3"/>